<dbReference type="InParanoid" id="F0ZF07"/>
<keyword evidence="2" id="KW-1185">Reference proteome</keyword>
<reference evidence="2" key="1">
    <citation type="journal article" date="2011" name="Genome Biol.">
        <title>Comparative genomics of the social amoebae Dictyostelium discoideum and Dictyostelium purpureum.</title>
        <authorList>
            <consortium name="US DOE Joint Genome Institute (JGI-PGF)"/>
            <person name="Sucgang R."/>
            <person name="Kuo A."/>
            <person name="Tian X."/>
            <person name="Salerno W."/>
            <person name="Parikh A."/>
            <person name="Feasley C.L."/>
            <person name="Dalin E."/>
            <person name="Tu H."/>
            <person name="Huang E."/>
            <person name="Barry K."/>
            <person name="Lindquist E."/>
            <person name="Shapiro H."/>
            <person name="Bruce D."/>
            <person name="Schmutz J."/>
            <person name="Salamov A."/>
            <person name="Fey P."/>
            <person name="Gaudet P."/>
            <person name="Anjard C."/>
            <person name="Babu M.M."/>
            <person name="Basu S."/>
            <person name="Bushmanova Y."/>
            <person name="van der Wel H."/>
            <person name="Katoh-Kurasawa M."/>
            <person name="Dinh C."/>
            <person name="Coutinho P.M."/>
            <person name="Saito T."/>
            <person name="Elias M."/>
            <person name="Schaap P."/>
            <person name="Kay R.R."/>
            <person name="Henrissat B."/>
            <person name="Eichinger L."/>
            <person name="Rivero F."/>
            <person name="Putnam N.H."/>
            <person name="West C.M."/>
            <person name="Loomis W.F."/>
            <person name="Chisholm R.L."/>
            <person name="Shaulsky G."/>
            <person name="Strassmann J.E."/>
            <person name="Queller D.C."/>
            <person name="Kuspa A."/>
            <person name="Grigoriev I.V."/>
        </authorList>
    </citation>
    <scope>NUCLEOTIDE SEQUENCE [LARGE SCALE GENOMIC DNA]</scope>
    <source>
        <strain evidence="2">QSDP1</strain>
    </source>
</reference>
<accession>F0ZF07</accession>
<dbReference type="AlphaFoldDB" id="F0ZF07"/>
<protein>
    <submittedName>
        <fullName evidence="1">Uncharacterized protein</fullName>
    </submittedName>
</protein>
<dbReference type="RefSeq" id="XP_003286000.1">
    <property type="nucleotide sequence ID" value="XM_003285952.1"/>
</dbReference>
<evidence type="ECO:0000313" key="1">
    <source>
        <dbReference type="EMBL" id="EGC37436.1"/>
    </source>
</evidence>
<sequence>MDKGFNCDNEVFFWRVYRNKFIRNKIFKEFRIFFEAKYSYYEIISIEWMVKNRHYNLLKEKIRNKETLSFNHIYVDDSERFNESHLFSSATSLTPTSYRITKNMDITTLKIFKYSVFNCPEFKYKEEYKELYLTLFENYGHYFFSFISNNLEPQQEPQQQLQQQSQQQRQNIIFNNILNLINNSANNFNEMNNLALKMIEYDNAIVLEIFIEKFKFKPKVDNFLRALSINSLKVAEFLFKKFDFKVKNKEKLWRDLCETYLDNTQRDLLPNTTTTSTAAAAATNVSFAHALNFSPEPPRIISSNQINQRALFLVDVMKFEPPSVALKDFKYLFNLVLFDQPLRVLYESCMVISLLKQPLKPYINYISDRKSNKFNIKNIESFQKLDQLKLPPPHIIPFEELREMNFSLSEMDQLVKNYPSVATENNEVNQKVERLIMMIVYFLDPYPNIFGKNITYFVSKYYQGESFQILKDWSEKETFYKYCSKERELQLTNYLVSIYSERDIQQLKFLMNMLISQDKIDSVKIVYDKLYKITMTKLERIISTDNSTGYNHAILNNIGHEDLEKAIVSTIFIDNIFLMVNSTEVFDFIYEKSPLQFQLNQIFPQKCFLIKHFYKNHNLEYKVQTQKFYFQSRAIQADSLRFIYDHLDDFRVSLSYLISNWWELSKQFQKQSPEEHGKDSSDGFQKFKFFISSANYMKGPEITLYHYYNNTFNHYLLEKISSLNDLKNHQKQYLHHTPGSFDSTNYSLTNSLNQVMGQIATRGDIETLSFIMKTLFPNENDNLVERKFIIGVLFSATSVGQLRIFKFLNDNYSWVFKVYDDSIYNSSNYNNNNNNNSNEFTSNDDEKKLEVFQKSHYRITTDILKRMVSVSLDHCHIDTLNYLQTIPAFRNHINYNLMKRFI</sequence>
<gene>
    <name evidence="1" type="ORF">DICPUDRAFT_149926</name>
</gene>
<dbReference type="EMBL" id="GL870999">
    <property type="protein sequence ID" value="EGC37436.1"/>
    <property type="molecule type" value="Genomic_DNA"/>
</dbReference>
<dbReference type="KEGG" id="dpp:DICPUDRAFT_149926"/>
<organism evidence="1 2">
    <name type="scientific">Dictyostelium purpureum</name>
    <name type="common">Slime mold</name>
    <dbReference type="NCBI Taxonomy" id="5786"/>
    <lineage>
        <taxon>Eukaryota</taxon>
        <taxon>Amoebozoa</taxon>
        <taxon>Evosea</taxon>
        <taxon>Eumycetozoa</taxon>
        <taxon>Dictyostelia</taxon>
        <taxon>Dictyosteliales</taxon>
        <taxon>Dictyosteliaceae</taxon>
        <taxon>Dictyostelium</taxon>
    </lineage>
</organism>
<dbReference type="VEuPathDB" id="AmoebaDB:DICPUDRAFT_149926"/>
<dbReference type="Proteomes" id="UP000001064">
    <property type="component" value="Unassembled WGS sequence"/>
</dbReference>
<dbReference type="GeneID" id="10499795"/>
<dbReference type="OrthoDB" id="24489at2759"/>
<proteinExistence type="predicted"/>
<evidence type="ECO:0000313" key="2">
    <source>
        <dbReference type="Proteomes" id="UP000001064"/>
    </source>
</evidence>
<dbReference type="PANTHER" id="PTHR31550">
    <property type="entry name" value="ANKYRIN REPEAT PROTEIN-RELATED-RELATED"/>
    <property type="match status" value="1"/>
</dbReference>
<dbReference type="PANTHER" id="PTHR31550:SF10">
    <property type="entry name" value="PROTEIN KINASE DOMAIN-CONTAINING PROTEIN"/>
    <property type="match status" value="1"/>
</dbReference>
<name>F0ZF07_DICPU</name>
<dbReference type="OMA" id="RESENWF"/>